<evidence type="ECO:0000313" key="1">
    <source>
        <dbReference type="EMBL" id="KAF7140593.1"/>
    </source>
</evidence>
<organism evidence="1 2">
    <name type="scientific">Rhododendron simsii</name>
    <name type="common">Sims's rhododendron</name>
    <dbReference type="NCBI Taxonomy" id="118357"/>
    <lineage>
        <taxon>Eukaryota</taxon>
        <taxon>Viridiplantae</taxon>
        <taxon>Streptophyta</taxon>
        <taxon>Embryophyta</taxon>
        <taxon>Tracheophyta</taxon>
        <taxon>Spermatophyta</taxon>
        <taxon>Magnoliopsida</taxon>
        <taxon>eudicotyledons</taxon>
        <taxon>Gunneridae</taxon>
        <taxon>Pentapetalae</taxon>
        <taxon>asterids</taxon>
        <taxon>Ericales</taxon>
        <taxon>Ericaceae</taxon>
        <taxon>Ericoideae</taxon>
        <taxon>Rhodoreae</taxon>
        <taxon>Rhododendron</taxon>
    </lineage>
</organism>
<comment type="caution">
    <text evidence="1">The sequence shown here is derived from an EMBL/GenBank/DDBJ whole genome shotgun (WGS) entry which is preliminary data.</text>
</comment>
<keyword evidence="2" id="KW-1185">Reference proteome</keyword>
<protein>
    <submittedName>
        <fullName evidence="1">Uncharacterized protein</fullName>
    </submittedName>
</protein>
<accession>A0A834H2W5</accession>
<proteinExistence type="predicted"/>
<dbReference type="OrthoDB" id="26890at2759"/>
<name>A0A834H2W5_RHOSS</name>
<gene>
    <name evidence="1" type="ORF">RHSIM_Rhsim06G0126800</name>
</gene>
<reference evidence="1" key="1">
    <citation type="submission" date="2019-11" db="EMBL/GenBank/DDBJ databases">
        <authorList>
            <person name="Liu Y."/>
            <person name="Hou J."/>
            <person name="Li T.-Q."/>
            <person name="Guan C.-H."/>
            <person name="Wu X."/>
            <person name="Wu H.-Z."/>
            <person name="Ling F."/>
            <person name="Zhang R."/>
            <person name="Shi X.-G."/>
            <person name="Ren J.-P."/>
            <person name="Chen E.-F."/>
            <person name="Sun J.-M."/>
        </authorList>
    </citation>
    <scope>NUCLEOTIDE SEQUENCE</scope>
    <source>
        <strain evidence="1">Adult_tree_wgs_1</strain>
        <tissue evidence="1">Leaves</tissue>
    </source>
</reference>
<dbReference type="EMBL" id="WJXA01000006">
    <property type="protein sequence ID" value="KAF7140593.1"/>
    <property type="molecule type" value="Genomic_DNA"/>
</dbReference>
<dbReference type="AlphaFoldDB" id="A0A834H2W5"/>
<evidence type="ECO:0000313" key="2">
    <source>
        <dbReference type="Proteomes" id="UP000626092"/>
    </source>
</evidence>
<dbReference type="Proteomes" id="UP000626092">
    <property type="component" value="Unassembled WGS sequence"/>
</dbReference>
<sequence>MVHRNQSEELQVDRCEKLEGLAHHAYNNLTSLQSLTISSWDAATELISHFTNLTYLELHNVDMGAHDHYKARAASLACAFVYPWLSFTFRAVDRSSASLAFAIVDLAFYDERKMVMLLYLEISQDTLQQEEGRRYSIFQTSNTLGGFRIDTRELKNDAGNHAYLTTNEILFYGSDLHRMDLINIIRTRKVLWEKSHYALRDYSIDDFKRCLME</sequence>